<evidence type="ECO:0000256" key="4">
    <source>
        <dbReference type="ARBA" id="ARBA00022692"/>
    </source>
</evidence>
<dbReference type="PROSITE" id="PS50221">
    <property type="entry name" value="GAIN_B"/>
    <property type="match status" value="1"/>
</dbReference>
<dbReference type="GO" id="GO:0004930">
    <property type="term" value="F:G protein-coupled receptor activity"/>
    <property type="evidence" value="ECO:0007669"/>
    <property type="project" value="UniProtKB-KW"/>
</dbReference>
<evidence type="ECO:0000259" key="20">
    <source>
        <dbReference type="PROSITE" id="PS50261"/>
    </source>
</evidence>
<dbReference type="InterPro" id="IPR000203">
    <property type="entry name" value="GPS"/>
</dbReference>
<dbReference type="Pfam" id="PF00629">
    <property type="entry name" value="MAM"/>
    <property type="match status" value="1"/>
</dbReference>
<name>A0AAU9WDL8_9CNID</name>
<dbReference type="FunFam" id="1.20.1070.10:FF:000058">
    <property type="entry name" value="Adhesion G protein-coupled receptor F5"/>
    <property type="match status" value="1"/>
</dbReference>
<dbReference type="Gene3D" id="1.20.1070.10">
    <property type="entry name" value="Rhodopsin 7-helix transmembrane proteins"/>
    <property type="match status" value="1"/>
</dbReference>
<dbReference type="Pfam" id="PF01825">
    <property type="entry name" value="GPS"/>
    <property type="match status" value="1"/>
</dbReference>
<dbReference type="InterPro" id="IPR000832">
    <property type="entry name" value="GPCR_2_secretin-like"/>
</dbReference>
<evidence type="ECO:0000313" key="24">
    <source>
        <dbReference type="Proteomes" id="UP001159428"/>
    </source>
</evidence>
<organism evidence="23 24">
    <name type="scientific">Pocillopora meandrina</name>
    <dbReference type="NCBI Taxonomy" id="46732"/>
    <lineage>
        <taxon>Eukaryota</taxon>
        <taxon>Metazoa</taxon>
        <taxon>Cnidaria</taxon>
        <taxon>Anthozoa</taxon>
        <taxon>Hexacorallia</taxon>
        <taxon>Scleractinia</taxon>
        <taxon>Astrocoeniina</taxon>
        <taxon>Pocilloporidae</taxon>
        <taxon>Pocillopora</taxon>
    </lineage>
</organism>
<dbReference type="GO" id="GO:0007166">
    <property type="term" value="P:cell surface receptor signaling pathway"/>
    <property type="evidence" value="ECO:0007669"/>
    <property type="project" value="InterPro"/>
</dbReference>
<sequence>MTQNVYRSLWFTLFAFLARSGKANSPSSRTWGVCSSHEQCQNGGSCLNKSCLCAYGYTGPICEYKQQCNENFTCQNNGTCKLDRKTNTRFCRCNQYSASDGRFVGGFCERKAPCHAIGYCLNDGVCQRDPYVDGAFFCKCRVGFSGPDCQEITMCREARDCLKGAKCINNKCSCDGDGYTGHFCELEVTPALKYSTVFYWPFNRLHPGMKGAAKVVRDIRMGNVLDLMQAGGGWVDLGQVNNSCLEDLSKCQEGISVSFWLQFTDGRQVITLINNDNTILSVYVKDYRNILISLKVGSSTWNIERHCFPMGWFHLTITWNHRKLRYYENGHQVRVSSPSSALIREDASPFGNSTKLSVGGIQGQGGFSTLRMSDLAFWTRALRIEEVGDVYKKKLSSPLTTRCLSAPCPSDQWCEYVSSNSSNFTCMKPAGFYCSFDNASCQWQNSSHNINFWRIYNEYGSLRHDHTGNSCAGSREFLGLVSNEGRVNSEVISPIFSKSSVLWNKVSISMWYYMEGWTSKTLYVILQTSAEYKELFAVKQRQNRRWTYLPVKVPVISSFRVILRGEINGSGGIFVDDISVETFSSPTIIPRELHFSTTLYGSTSLVCTVHKASNITWYRNNNPIQQDNHYTIYNEMRGDKNVSVLKVTGINCQLTGNYTCVTANQFGSVQRQLTLSILDVPRPPSKVMIDRYSKRIRWTEESGYECLPKSYFVVEYKKNLSKNWTFAGYFDHGVFDLVNVSKGEKFNVRIFAKNVIGSSPASLITFWTNIKPSEIQLFVNDTAVQNSERIVLHRGESVTLTCVVKAEPAPTSFILKFPSHHNVFINSQHRINGIKWQKILRLKSMNCLNTGSYSFEPHNRLGSNGSVSVKLAISEPDPPKKFNVTFINITSVVISWWAYWCNEALPRELRVRYRKQGSAVWTVTKYKYPSGKMVLRRQFKYKTEYEFKVSIAYNGLRSRYSSVVKIRSPGMAIFYLEGKTQVAKPLLVDYQTYSLTAFEFLNNALRLLLLSFCTSTEKQFMTSYDFNGLSTNIYSGFEPFRFLRYTQLKSQDVVGRKRYMCDNHLYPSVSITTQNNSVLSESSLLIINSIIYSVTDCISDITNVTMTSNFTGPANRTLIIYCFSVNLTAVSFSWTKDSVTLQASYRMKFDVNSMFSVLTIRFTKKTDSGNYTCKVSNSKIILEETIAVSVLEPPRVHISPLVKTLFEADSASFHCHLLRGNISQLHVTWYEKAGDNPEKLVSDKNDSLSLNLKGTLPNRKDSHVSFYRCLARNNDGVGSSPLAKLVILRKGYEAICASEESHGVTWSVTLAGMIDEQQCPYAIGQARRSCIKIGPKSAEWGEVDLSDCTSLQVRAIHDEVIALTEGYTVSRTLSNILEDFLNASKLYAAPSLEEKPRSMYVKDLATSVDALTRMIRYNAGQREKPLSNNHDINNLVKTSSNLLKLSNLPAWKSALKTTSDLAYQMISAIDEYGHHSINKTIDIHIEAANVVLIAVKVSVNSSTSAKGIQITQGQSSLALPPTLFSQSNSSVTVVSVFFSTLGQILTSSEALNISYSSGSDWLINSQLASVTVRPSPPHVIQPPFKLALETNKVALAGAKRACVFLNLRTKNDTAWSTDGCNVVSSHTNRTTTSCACDHMTVFGILMEINGYKEEDIRHRATLSWISTVGCLLSLAGILITLLIMVRFWKNMRSPRTTVLVNLCVAIAVTDVLVVTMEIIDLESKTGCKVMAALLHFSFLSIFCWMLSEGVLLYFSLVKIIGTTVYANVQVFYALGWGLPVLVVSLTLIVTQSRGYADRQSCWLSTRNHMIWAFAAPALLIVCVNIVVFTLVIYSMLSSHRLRKEPLTRRFQRGLKASFVLFPVLGLSWSFGVLTMVTDEIVFNYIFAVLNSLQGFLIFIFHCVLNKQLREVLTERRRKRTGRVTDTRVAQSNRKLSTTTGAPNSRLSLATPLKLLNLYQHSPEISPSPRPSPTSCAVRAFEETSLVSASLDTTRVNQNNLLQTGKGKEKNNTKSQETSEQVTYLTTTDESFKPCDMDERDWTSLESSSESIIDFNADGEFKVSWVKHDIEN</sequence>
<dbReference type="Pfam" id="PF16489">
    <property type="entry name" value="GAIN"/>
    <property type="match status" value="1"/>
</dbReference>
<dbReference type="SUPFAM" id="SSF49899">
    <property type="entry name" value="Concanavalin A-like lectins/glucanases"/>
    <property type="match status" value="2"/>
</dbReference>
<dbReference type="Gene3D" id="2.60.120.200">
    <property type="match status" value="2"/>
</dbReference>
<feature type="transmembrane region" description="Helical" evidence="15">
    <location>
        <begin position="1697"/>
        <end position="1719"/>
    </location>
</feature>
<dbReference type="InterPro" id="IPR000742">
    <property type="entry name" value="EGF"/>
</dbReference>
<dbReference type="SMART" id="SM00060">
    <property type="entry name" value="FN3"/>
    <property type="match status" value="2"/>
</dbReference>
<dbReference type="InterPro" id="IPR013783">
    <property type="entry name" value="Ig-like_fold"/>
</dbReference>
<dbReference type="SUPFAM" id="SSF81321">
    <property type="entry name" value="Family A G protein-coupled receptor-like"/>
    <property type="match status" value="1"/>
</dbReference>
<evidence type="ECO:0000259" key="17">
    <source>
        <dbReference type="PROSITE" id="PS50026"/>
    </source>
</evidence>
<dbReference type="InterPro" id="IPR036445">
    <property type="entry name" value="GPCR_2_extracell_dom_sf"/>
</dbReference>
<dbReference type="Gene3D" id="2.60.40.10">
    <property type="entry name" value="Immunoglobulins"/>
    <property type="match status" value="5"/>
</dbReference>
<dbReference type="InterPro" id="IPR046338">
    <property type="entry name" value="GAIN_dom_sf"/>
</dbReference>
<feature type="compositionally biased region" description="Polar residues" evidence="14">
    <location>
        <begin position="1927"/>
        <end position="1942"/>
    </location>
</feature>
<feature type="disulfide bond" evidence="13">
    <location>
        <begin position="140"/>
        <end position="149"/>
    </location>
</feature>
<evidence type="ECO:0000256" key="9">
    <source>
        <dbReference type="ARBA" id="ARBA00023157"/>
    </source>
</evidence>
<keyword evidence="11" id="KW-0325">Glycoprotein</keyword>
<keyword evidence="3" id="KW-1003">Cell membrane</keyword>
<evidence type="ECO:0000256" key="11">
    <source>
        <dbReference type="ARBA" id="ARBA00023180"/>
    </source>
</evidence>
<comment type="caution">
    <text evidence="13">Lacks conserved residue(s) required for the propagation of feature annotation.</text>
</comment>
<feature type="transmembrane region" description="Helical" evidence="15">
    <location>
        <begin position="1768"/>
        <end position="1789"/>
    </location>
</feature>
<evidence type="ECO:0000256" key="13">
    <source>
        <dbReference type="PROSITE-ProRule" id="PRU00076"/>
    </source>
</evidence>
<dbReference type="PROSITE" id="PS50835">
    <property type="entry name" value="IG_LIKE"/>
    <property type="match status" value="3"/>
</dbReference>
<feature type="domain" description="EGF-like" evidence="17">
    <location>
        <begin position="110"/>
        <end position="150"/>
    </location>
</feature>
<dbReference type="Pfam" id="PF13385">
    <property type="entry name" value="Laminin_G_3"/>
    <property type="match status" value="1"/>
</dbReference>
<dbReference type="PROSITE" id="PS50060">
    <property type="entry name" value="MAM_2"/>
    <property type="match status" value="1"/>
</dbReference>
<feature type="domain" description="EGF-like" evidence="17">
    <location>
        <begin position="64"/>
        <end position="109"/>
    </location>
</feature>
<feature type="domain" description="Ig-like" evidence="21">
    <location>
        <begin position="1194"/>
        <end position="1286"/>
    </location>
</feature>
<feature type="domain" description="Ig-like" evidence="21">
    <location>
        <begin position="586"/>
        <end position="676"/>
    </location>
</feature>
<dbReference type="Gene3D" id="1.25.40.610">
    <property type="match status" value="1"/>
</dbReference>
<dbReference type="Proteomes" id="UP001159428">
    <property type="component" value="Unassembled WGS sequence"/>
</dbReference>
<dbReference type="SUPFAM" id="SSF48726">
    <property type="entry name" value="Immunoglobulin"/>
    <property type="match status" value="4"/>
</dbReference>
<dbReference type="Pfam" id="PF07679">
    <property type="entry name" value="I-set"/>
    <property type="match status" value="2"/>
</dbReference>
<comment type="caution">
    <text evidence="23">The sequence shown here is derived from an EMBL/GenBank/DDBJ whole genome shotgun (WGS) entry which is preliminary data.</text>
</comment>
<dbReference type="InterPro" id="IPR057244">
    <property type="entry name" value="GAIN_B"/>
</dbReference>
<keyword evidence="10" id="KW-0675">Receptor</keyword>
<dbReference type="Gene3D" id="2.60.220.50">
    <property type="match status" value="1"/>
</dbReference>
<feature type="domain" description="G-protein coupled receptors family 2 profile 2" evidence="20">
    <location>
        <begin position="1662"/>
        <end position="1905"/>
    </location>
</feature>
<dbReference type="Gene3D" id="4.10.1240.10">
    <property type="entry name" value="GPCR, family 2, extracellular hormone receptor domain"/>
    <property type="match status" value="1"/>
</dbReference>
<dbReference type="SMART" id="SM00303">
    <property type="entry name" value="GPS"/>
    <property type="match status" value="1"/>
</dbReference>
<dbReference type="SMART" id="SM00409">
    <property type="entry name" value="IG"/>
    <property type="match status" value="4"/>
</dbReference>
<feature type="chain" id="PRO_5043639441" evidence="16">
    <location>
        <begin position="24"/>
        <end position="2071"/>
    </location>
</feature>
<keyword evidence="4 15" id="KW-0812">Transmembrane</keyword>
<dbReference type="SMART" id="SM00181">
    <property type="entry name" value="EGF"/>
    <property type="match status" value="4"/>
</dbReference>
<dbReference type="SMART" id="SM00137">
    <property type="entry name" value="MAM"/>
    <property type="match status" value="1"/>
</dbReference>
<dbReference type="InterPro" id="IPR032471">
    <property type="entry name" value="AGRL2-4_GAIN_subdom_A"/>
</dbReference>
<dbReference type="PROSITE" id="PS00022">
    <property type="entry name" value="EGF_1"/>
    <property type="match status" value="2"/>
</dbReference>
<feature type="disulfide bond" evidence="13">
    <location>
        <begin position="74"/>
        <end position="91"/>
    </location>
</feature>
<feature type="region of interest" description="Disordered" evidence="14">
    <location>
        <begin position="1922"/>
        <end position="1942"/>
    </location>
</feature>
<dbReference type="InterPro" id="IPR007110">
    <property type="entry name" value="Ig-like_dom"/>
</dbReference>
<dbReference type="InterPro" id="IPR000998">
    <property type="entry name" value="MAM_dom"/>
</dbReference>
<feature type="domain" description="Ig-like" evidence="21">
    <location>
        <begin position="1067"/>
        <end position="1189"/>
    </location>
</feature>
<feature type="signal peptide" evidence="16">
    <location>
        <begin position="1"/>
        <end position="23"/>
    </location>
</feature>
<keyword evidence="24" id="KW-1185">Reference proteome</keyword>
<dbReference type="SUPFAM" id="SSF49265">
    <property type="entry name" value="Fibronectin type III"/>
    <property type="match status" value="2"/>
</dbReference>
<dbReference type="InterPro" id="IPR003961">
    <property type="entry name" value="FN3_dom"/>
</dbReference>
<feature type="region of interest" description="Disordered" evidence="14">
    <location>
        <begin position="1997"/>
        <end position="2024"/>
    </location>
</feature>
<dbReference type="InterPro" id="IPR003599">
    <property type="entry name" value="Ig_sub"/>
</dbReference>
<keyword evidence="12" id="KW-0807">Transducer</keyword>
<dbReference type="InterPro" id="IPR013320">
    <property type="entry name" value="ConA-like_dom_sf"/>
</dbReference>
<accession>A0AAU9WDL8</accession>
<keyword evidence="6 15" id="KW-1133">Transmembrane helix</keyword>
<dbReference type="InterPro" id="IPR036116">
    <property type="entry name" value="FN3_sf"/>
</dbReference>
<feature type="compositionally biased region" description="Polar residues" evidence="14">
    <location>
        <begin position="2012"/>
        <end position="2024"/>
    </location>
</feature>
<feature type="transmembrane region" description="Helical" evidence="15">
    <location>
        <begin position="1882"/>
        <end position="1904"/>
    </location>
</feature>
<feature type="transmembrane region" description="Helical" evidence="15">
    <location>
        <begin position="1857"/>
        <end position="1876"/>
    </location>
</feature>
<dbReference type="InterPro" id="IPR013098">
    <property type="entry name" value="Ig_I-set"/>
</dbReference>
<dbReference type="PROSITE" id="PS01186">
    <property type="entry name" value="EGF_2"/>
    <property type="match status" value="2"/>
</dbReference>
<evidence type="ECO:0000259" key="19">
    <source>
        <dbReference type="PROSITE" id="PS50221"/>
    </source>
</evidence>
<dbReference type="SMART" id="SM00408">
    <property type="entry name" value="IGc2"/>
    <property type="match status" value="3"/>
</dbReference>
<dbReference type="InterPro" id="IPR017981">
    <property type="entry name" value="GPCR_2-like_7TM"/>
</dbReference>
<keyword evidence="9 13" id="KW-1015">Disulfide bond</keyword>
<evidence type="ECO:0000256" key="8">
    <source>
        <dbReference type="ARBA" id="ARBA00023136"/>
    </source>
</evidence>
<evidence type="ECO:0000256" key="2">
    <source>
        <dbReference type="ARBA" id="ARBA00007343"/>
    </source>
</evidence>
<dbReference type="Gene3D" id="2.10.25.10">
    <property type="entry name" value="Laminin"/>
    <property type="match status" value="1"/>
</dbReference>
<evidence type="ECO:0000256" key="3">
    <source>
        <dbReference type="ARBA" id="ARBA00022475"/>
    </source>
</evidence>
<feature type="domain" description="Fibronectin type-III" evidence="22">
    <location>
        <begin position="878"/>
        <end position="971"/>
    </location>
</feature>
<dbReference type="InterPro" id="IPR036179">
    <property type="entry name" value="Ig-like_dom_sf"/>
</dbReference>
<dbReference type="EMBL" id="CALNXJ010000012">
    <property type="protein sequence ID" value="CAH3110735.1"/>
    <property type="molecule type" value="Genomic_DNA"/>
</dbReference>
<keyword evidence="8 15" id="KW-0472">Membrane</keyword>
<evidence type="ECO:0000259" key="18">
    <source>
        <dbReference type="PROSITE" id="PS50060"/>
    </source>
</evidence>
<feature type="domain" description="GAIN-B" evidence="19">
    <location>
        <begin position="1484"/>
        <end position="1652"/>
    </location>
</feature>
<evidence type="ECO:0000259" key="21">
    <source>
        <dbReference type="PROSITE" id="PS50835"/>
    </source>
</evidence>
<feature type="transmembrane region" description="Helical" evidence="15">
    <location>
        <begin position="1731"/>
        <end position="1756"/>
    </location>
</feature>
<evidence type="ECO:0000256" key="12">
    <source>
        <dbReference type="ARBA" id="ARBA00023224"/>
    </source>
</evidence>
<reference evidence="23 24" key="1">
    <citation type="submission" date="2022-05" db="EMBL/GenBank/DDBJ databases">
        <authorList>
            <consortium name="Genoscope - CEA"/>
            <person name="William W."/>
        </authorList>
    </citation>
    <scope>NUCLEOTIDE SEQUENCE [LARGE SCALE GENOMIC DNA]</scope>
</reference>
<evidence type="ECO:0000256" key="7">
    <source>
        <dbReference type="ARBA" id="ARBA00023040"/>
    </source>
</evidence>
<keyword evidence="7" id="KW-0297">G-protein coupled receptor</keyword>
<gene>
    <name evidence="23" type="ORF">PMEA_00003799</name>
</gene>
<dbReference type="CDD" id="cd15040">
    <property type="entry name" value="7tmB2_Adhesion"/>
    <property type="match status" value="1"/>
</dbReference>
<dbReference type="InterPro" id="IPR003598">
    <property type="entry name" value="Ig_sub2"/>
</dbReference>
<feature type="domain" description="MAM" evidence="18">
    <location>
        <begin position="432"/>
        <end position="587"/>
    </location>
</feature>
<feature type="domain" description="EGF-like" evidence="17">
    <location>
        <begin position="30"/>
        <end position="63"/>
    </location>
</feature>
<comment type="similarity">
    <text evidence="2">Belongs to the G-protein coupled receptor 2 family. Adhesion G-protein coupled receptor (ADGR) subfamily.</text>
</comment>
<keyword evidence="5" id="KW-0677">Repeat</keyword>
<evidence type="ECO:0000256" key="16">
    <source>
        <dbReference type="SAM" id="SignalP"/>
    </source>
</evidence>
<evidence type="ECO:0000256" key="15">
    <source>
        <dbReference type="SAM" id="Phobius"/>
    </source>
</evidence>
<proteinExistence type="inferred from homology"/>
<protein>
    <submittedName>
        <fullName evidence="23">Uncharacterized protein</fullName>
    </submittedName>
</protein>
<dbReference type="PROSITE" id="PS50853">
    <property type="entry name" value="FN3"/>
    <property type="match status" value="1"/>
</dbReference>
<dbReference type="PANTHER" id="PTHR12011">
    <property type="entry name" value="ADHESION G-PROTEIN COUPLED RECEPTOR"/>
    <property type="match status" value="1"/>
</dbReference>
<evidence type="ECO:0000256" key="1">
    <source>
        <dbReference type="ARBA" id="ARBA00004651"/>
    </source>
</evidence>
<dbReference type="CDD" id="cd00096">
    <property type="entry name" value="Ig"/>
    <property type="match status" value="1"/>
</dbReference>
<dbReference type="PROSITE" id="PS50026">
    <property type="entry name" value="EGF_3"/>
    <property type="match status" value="3"/>
</dbReference>
<comment type="subcellular location">
    <subcellularLocation>
        <location evidence="1">Cell membrane</location>
        <topology evidence="1">Multi-pass membrane protein</topology>
    </subcellularLocation>
</comment>
<feature type="transmembrane region" description="Helical" evidence="15">
    <location>
        <begin position="1809"/>
        <end position="1836"/>
    </location>
</feature>
<evidence type="ECO:0000256" key="14">
    <source>
        <dbReference type="SAM" id="MobiDB-lite"/>
    </source>
</evidence>
<dbReference type="PRINTS" id="PR00249">
    <property type="entry name" value="GPCRSECRETIN"/>
</dbReference>
<feature type="transmembrane region" description="Helical" evidence="15">
    <location>
        <begin position="1662"/>
        <end position="1685"/>
    </location>
</feature>
<feature type="disulfide bond" evidence="13">
    <location>
        <begin position="53"/>
        <end position="62"/>
    </location>
</feature>
<keyword evidence="13" id="KW-0245">EGF-like domain</keyword>
<evidence type="ECO:0000256" key="5">
    <source>
        <dbReference type="ARBA" id="ARBA00022737"/>
    </source>
</evidence>
<evidence type="ECO:0000256" key="10">
    <source>
        <dbReference type="ARBA" id="ARBA00023170"/>
    </source>
</evidence>
<dbReference type="GO" id="GO:0005886">
    <property type="term" value="C:plasma membrane"/>
    <property type="evidence" value="ECO:0007669"/>
    <property type="project" value="UniProtKB-SubCell"/>
</dbReference>
<evidence type="ECO:0000313" key="23">
    <source>
        <dbReference type="EMBL" id="CAH3110735.1"/>
    </source>
</evidence>
<dbReference type="CDD" id="cd00063">
    <property type="entry name" value="FN3"/>
    <property type="match status" value="2"/>
</dbReference>
<dbReference type="Pfam" id="PF00002">
    <property type="entry name" value="7tm_2"/>
    <property type="match status" value="1"/>
</dbReference>
<dbReference type="CDD" id="cd00054">
    <property type="entry name" value="EGF_CA"/>
    <property type="match status" value="2"/>
</dbReference>
<keyword evidence="16" id="KW-0732">Signal</keyword>
<evidence type="ECO:0000256" key="6">
    <source>
        <dbReference type="ARBA" id="ARBA00022989"/>
    </source>
</evidence>
<dbReference type="PANTHER" id="PTHR12011:SF347">
    <property type="entry name" value="FI21270P1-RELATED"/>
    <property type="match status" value="1"/>
</dbReference>
<evidence type="ECO:0000259" key="22">
    <source>
        <dbReference type="PROSITE" id="PS50853"/>
    </source>
</evidence>
<dbReference type="PROSITE" id="PS50261">
    <property type="entry name" value="G_PROTEIN_RECEP_F2_4"/>
    <property type="match status" value="1"/>
</dbReference>